<dbReference type="PROSITE" id="PS50090">
    <property type="entry name" value="MYB_LIKE"/>
    <property type="match status" value="1"/>
</dbReference>
<dbReference type="Proteomes" id="UP000823388">
    <property type="component" value="Chromosome 8K"/>
</dbReference>
<gene>
    <name evidence="3" type="ORF">PVAP13_8KG055100</name>
</gene>
<dbReference type="AlphaFoldDB" id="A0A8T0PJQ0"/>
<evidence type="ECO:0000259" key="2">
    <source>
        <dbReference type="PROSITE" id="PS50090"/>
    </source>
</evidence>
<dbReference type="EMBL" id="CM029051">
    <property type="protein sequence ID" value="KAG2560412.1"/>
    <property type="molecule type" value="Genomic_DNA"/>
</dbReference>
<feature type="compositionally biased region" description="Low complexity" evidence="1">
    <location>
        <begin position="172"/>
        <end position="183"/>
    </location>
</feature>
<dbReference type="PANTHER" id="PTHR44947:SF1">
    <property type="entry name" value="OS11G0303800 PROTEIN"/>
    <property type="match status" value="1"/>
</dbReference>
<dbReference type="PRINTS" id="PR01217">
    <property type="entry name" value="PRICHEXTENSN"/>
</dbReference>
<proteinExistence type="predicted"/>
<feature type="compositionally biased region" description="Pro residues" evidence="1">
    <location>
        <begin position="52"/>
        <end position="61"/>
    </location>
</feature>
<evidence type="ECO:0000256" key="1">
    <source>
        <dbReference type="SAM" id="MobiDB-lite"/>
    </source>
</evidence>
<keyword evidence="4" id="KW-1185">Reference proteome</keyword>
<dbReference type="InterPro" id="IPR001005">
    <property type="entry name" value="SANT/Myb"/>
</dbReference>
<evidence type="ECO:0000313" key="3">
    <source>
        <dbReference type="EMBL" id="KAG2560412.1"/>
    </source>
</evidence>
<dbReference type="PANTHER" id="PTHR44947">
    <property type="entry name" value="OS05G0501001 PROTEIN"/>
    <property type="match status" value="1"/>
</dbReference>
<feature type="domain" description="Myb-like" evidence="2">
    <location>
        <begin position="251"/>
        <end position="320"/>
    </location>
</feature>
<sequence length="335" mass="36148">MVDPVLPPPALPPPALPLPACAPNPSQLTPNPPPPLPFIFLSSQSRHRPCSSFPPKPPRPLPSQIRRIPCHLGGRDVPQGGAARRRHGNMRRRRRPRGGGTEKGRSGGLVKVRGASTTTGDGGGGGGDTSPAAAPPPAAAPLPAASSPAAPPPCWPGYAASPTPPPNWPGFAASTAAPPNSSPHGNQCSNPWGGYLNMLKQPYFPPLQPFGENSHYVGATNTFQPPSPAPEPYPNERASIDLDEEDGVEASRSVKKRYWSHEEEVKLASAWLNTSKDPIHGNEKKSDSFWSKITKEFNQNKQREYHRDTNSLKIHWTRLSKMINDSMVIGFQFVK</sequence>
<feature type="compositionally biased region" description="Basic residues" evidence="1">
    <location>
        <begin position="83"/>
        <end position="97"/>
    </location>
</feature>
<reference evidence="3" key="1">
    <citation type="submission" date="2020-05" db="EMBL/GenBank/DDBJ databases">
        <title>WGS assembly of Panicum virgatum.</title>
        <authorList>
            <person name="Lovell J.T."/>
            <person name="Jenkins J."/>
            <person name="Shu S."/>
            <person name="Juenger T.E."/>
            <person name="Schmutz J."/>
        </authorList>
    </citation>
    <scope>NUCLEOTIDE SEQUENCE</scope>
    <source>
        <strain evidence="3">AP13</strain>
    </source>
</reference>
<feature type="compositionally biased region" description="Pro residues" evidence="1">
    <location>
        <begin position="1"/>
        <end position="22"/>
    </location>
</feature>
<feature type="region of interest" description="Disordered" evidence="1">
    <location>
        <begin position="1"/>
        <end position="191"/>
    </location>
</feature>
<accession>A0A8T0PJQ0</accession>
<name>A0A8T0PJQ0_PANVG</name>
<protein>
    <recommendedName>
        <fullName evidence="2">Myb-like domain-containing protein</fullName>
    </recommendedName>
</protein>
<comment type="caution">
    <text evidence="3">The sequence shown here is derived from an EMBL/GenBank/DDBJ whole genome shotgun (WGS) entry which is preliminary data.</text>
</comment>
<organism evidence="3 4">
    <name type="scientific">Panicum virgatum</name>
    <name type="common">Blackwell switchgrass</name>
    <dbReference type="NCBI Taxonomy" id="38727"/>
    <lineage>
        <taxon>Eukaryota</taxon>
        <taxon>Viridiplantae</taxon>
        <taxon>Streptophyta</taxon>
        <taxon>Embryophyta</taxon>
        <taxon>Tracheophyta</taxon>
        <taxon>Spermatophyta</taxon>
        <taxon>Magnoliopsida</taxon>
        <taxon>Liliopsida</taxon>
        <taxon>Poales</taxon>
        <taxon>Poaceae</taxon>
        <taxon>PACMAD clade</taxon>
        <taxon>Panicoideae</taxon>
        <taxon>Panicodae</taxon>
        <taxon>Paniceae</taxon>
        <taxon>Panicinae</taxon>
        <taxon>Panicum</taxon>
        <taxon>Panicum sect. Hiantes</taxon>
    </lineage>
</organism>
<evidence type="ECO:0000313" key="4">
    <source>
        <dbReference type="Proteomes" id="UP000823388"/>
    </source>
</evidence>